<dbReference type="PRINTS" id="PR00344">
    <property type="entry name" value="BCTRLSENSOR"/>
</dbReference>
<keyword evidence="9" id="KW-0812">Transmembrane</keyword>
<dbReference type="InterPro" id="IPR003661">
    <property type="entry name" value="HisK_dim/P_dom"/>
</dbReference>
<reference evidence="12" key="1">
    <citation type="submission" date="2008-01" db="EMBL/GenBank/DDBJ databases">
        <title>Complete sequence of Shewanella halifaxensis HAW-EB4.</title>
        <authorList>
            <consortium name="US DOE Joint Genome Institute"/>
            <person name="Copeland A."/>
            <person name="Lucas S."/>
            <person name="Lapidus A."/>
            <person name="Glavina del Rio T."/>
            <person name="Dalin E."/>
            <person name="Tice H."/>
            <person name="Bruce D."/>
            <person name="Goodwin L."/>
            <person name="Pitluck S."/>
            <person name="Sims D."/>
            <person name="Brettin T."/>
            <person name="Detter J.C."/>
            <person name="Han C."/>
            <person name="Kuske C.R."/>
            <person name="Schmutz J."/>
            <person name="Larimer F."/>
            <person name="Land M."/>
            <person name="Hauser L."/>
            <person name="Kyrpides N."/>
            <person name="Kim E."/>
            <person name="Zhao J.-S."/>
            <person name="Richardson P."/>
        </authorList>
    </citation>
    <scope>NUCLEOTIDE SEQUENCE [LARGE SCALE GENOMIC DNA]</scope>
    <source>
        <strain evidence="12">HAW-EB4</strain>
    </source>
</reference>
<keyword evidence="7" id="KW-0067">ATP-binding</keyword>
<dbReference type="Pfam" id="PF02518">
    <property type="entry name" value="HATPase_c"/>
    <property type="match status" value="1"/>
</dbReference>
<evidence type="ECO:0000313" key="12">
    <source>
        <dbReference type="EMBL" id="ABZ74983.1"/>
    </source>
</evidence>
<dbReference type="Pfam" id="PF12974">
    <property type="entry name" value="Phosphonate-bd"/>
    <property type="match status" value="1"/>
</dbReference>
<keyword evidence="9" id="KW-1133">Transmembrane helix</keyword>
<dbReference type="PROSITE" id="PS50109">
    <property type="entry name" value="HIS_KIN"/>
    <property type="match status" value="1"/>
</dbReference>
<dbReference type="InterPro" id="IPR004358">
    <property type="entry name" value="Sig_transdc_His_kin-like_C"/>
</dbReference>
<evidence type="ECO:0000256" key="8">
    <source>
        <dbReference type="ARBA" id="ARBA00023012"/>
    </source>
</evidence>
<dbReference type="InterPro" id="IPR036890">
    <property type="entry name" value="HATPase_C_sf"/>
</dbReference>
<keyword evidence="6 12" id="KW-0418">Kinase</keyword>
<dbReference type="KEGG" id="shl:Shal_0408"/>
<dbReference type="RefSeq" id="WP_012275538.1">
    <property type="nucleotide sequence ID" value="NC_010334.1"/>
</dbReference>
<evidence type="ECO:0000256" key="1">
    <source>
        <dbReference type="ARBA" id="ARBA00000085"/>
    </source>
</evidence>
<gene>
    <name evidence="12" type="ordered locus">Shal_0408</name>
</gene>
<dbReference type="InterPro" id="IPR005467">
    <property type="entry name" value="His_kinase_dom"/>
</dbReference>
<dbReference type="Gene3D" id="1.10.287.130">
    <property type="match status" value="1"/>
</dbReference>
<sequence length="593" mass="66398">MRFLYLASLLLCLLVPIKTLQSQPIAQTQTAKTDQIVAVGVFADRGLDEAVQRWQPTIDWLSQHIEGYQFKLIPLSLSQLQNELSQQKLQFIIINPSESIRIARRQSLSWLATLLSPLNGGTSIATGSVIWVKSDSPYQNLHQLAGQKIGTASPQAFGGYMAMQRELQRLGRDSDLLINTKVIGYPHESVVAELQEGDIAAAILPVCLVESMIRKGQISPNELRPINDMTPSGFECRVSTRLYPNWGFAMTGSADRTLAREILQSLLAIPKNSNTAQAAQSLGWTVPESQIELDNLFNDLGVHPLQQPWWQLLWSWVQTHYYLIILMLIVATFLPIQHLILTLRYRRNSRKLGLAQANLQQAQRRALVDKMGSSLAHELNQPLSAIRLYTEGELSRRQKGSSQTDIDQLLGKIRRQVIRVDEVVSRFRQLLHKQAVQKSQLDIALLLRDTVSLVELYAHTHKVEITFHPTHDEMMFFGDRAGLEQLLVNLLTNAIDASASSSKKQVWVTLTLASSRIKISIQDTGQGLERPIAELLTPFVTTKKEGVGLGLSICKEVAESHLGHLSFNNLDNGGCCVSIEFPIPNIRDDNDKH</sequence>
<dbReference type="EC" id="2.7.13.3" evidence="2"/>
<dbReference type="STRING" id="458817.Shal_0408"/>
<dbReference type="EMBL" id="CP000931">
    <property type="protein sequence ID" value="ABZ74983.1"/>
    <property type="molecule type" value="Genomic_DNA"/>
</dbReference>
<evidence type="ECO:0000256" key="4">
    <source>
        <dbReference type="ARBA" id="ARBA00022679"/>
    </source>
</evidence>
<keyword evidence="4" id="KW-0808">Transferase</keyword>
<keyword evidence="13" id="KW-1185">Reference proteome</keyword>
<dbReference type="CDD" id="cd00082">
    <property type="entry name" value="HisKA"/>
    <property type="match status" value="1"/>
</dbReference>
<dbReference type="Gene3D" id="3.30.565.10">
    <property type="entry name" value="Histidine kinase-like ATPase, C-terminal domain"/>
    <property type="match status" value="1"/>
</dbReference>
<evidence type="ECO:0000256" key="6">
    <source>
        <dbReference type="ARBA" id="ARBA00022777"/>
    </source>
</evidence>
<dbReference type="PANTHER" id="PTHR43065:SF10">
    <property type="entry name" value="PEROXIDE STRESS-ACTIVATED HISTIDINE KINASE MAK3"/>
    <property type="match status" value="1"/>
</dbReference>
<dbReference type="Proteomes" id="UP000001317">
    <property type="component" value="Chromosome"/>
</dbReference>
<keyword evidence="5" id="KW-0547">Nucleotide-binding</keyword>
<dbReference type="eggNOG" id="COG3221">
    <property type="taxonomic scope" value="Bacteria"/>
</dbReference>
<keyword evidence="9" id="KW-0472">Membrane</keyword>
<dbReference type="SMART" id="SM00388">
    <property type="entry name" value="HisKA"/>
    <property type="match status" value="1"/>
</dbReference>
<comment type="catalytic activity">
    <reaction evidence="1">
        <text>ATP + protein L-histidine = ADP + protein N-phospho-L-histidine.</text>
        <dbReference type="EC" id="2.7.13.3"/>
    </reaction>
</comment>
<feature type="domain" description="Histidine kinase" evidence="11">
    <location>
        <begin position="374"/>
        <end position="585"/>
    </location>
</feature>
<proteinExistence type="predicted"/>
<feature type="transmembrane region" description="Helical" evidence="9">
    <location>
        <begin position="321"/>
        <end position="341"/>
    </location>
</feature>
<name>B0TQJ0_SHEHH</name>
<evidence type="ECO:0000259" key="11">
    <source>
        <dbReference type="PROSITE" id="PS50109"/>
    </source>
</evidence>
<dbReference type="OrthoDB" id="1931120at2"/>
<organism evidence="12 13">
    <name type="scientific">Shewanella halifaxensis (strain HAW-EB4)</name>
    <dbReference type="NCBI Taxonomy" id="458817"/>
    <lineage>
        <taxon>Bacteria</taxon>
        <taxon>Pseudomonadati</taxon>
        <taxon>Pseudomonadota</taxon>
        <taxon>Gammaproteobacteria</taxon>
        <taxon>Alteromonadales</taxon>
        <taxon>Shewanellaceae</taxon>
        <taxon>Shewanella</taxon>
    </lineage>
</organism>
<dbReference type="GO" id="GO:0005524">
    <property type="term" value="F:ATP binding"/>
    <property type="evidence" value="ECO:0007669"/>
    <property type="project" value="UniProtKB-KW"/>
</dbReference>
<dbReference type="SUPFAM" id="SSF47384">
    <property type="entry name" value="Homodimeric domain of signal transducing histidine kinase"/>
    <property type="match status" value="1"/>
</dbReference>
<dbReference type="Pfam" id="PF00512">
    <property type="entry name" value="HisKA"/>
    <property type="match status" value="1"/>
</dbReference>
<dbReference type="Gene3D" id="3.40.190.10">
    <property type="entry name" value="Periplasmic binding protein-like II"/>
    <property type="match status" value="1"/>
</dbReference>
<dbReference type="AlphaFoldDB" id="B0TQJ0"/>
<evidence type="ECO:0000256" key="3">
    <source>
        <dbReference type="ARBA" id="ARBA00022553"/>
    </source>
</evidence>
<evidence type="ECO:0000256" key="2">
    <source>
        <dbReference type="ARBA" id="ARBA00012438"/>
    </source>
</evidence>
<evidence type="ECO:0000256" key="5">
    <source>
        <dbReference type="ARBA" id="ARBA00022741"/>
    </source>
</evidence>
<evidence type="ECO:0000256" key="9">
    <source>
        <dbReference type="SAM" id="Phobius"/>
    </source>
</evidence>
<dbReference type="GO" id="GO:0000155">
    <property type="term" value="F:phosphorelay sensor kinase activity"/>
    <property type="evidence" value="ECO:0007669"/>
    <property type="project" value="InterPro"/>
</dbReference>
<evidence type="ECO:0000256" key="7">
    <source>
        <dbReference type="ARBA" id="ARBA00022840"/>
    </source>
</evidence>
<feature type="chain" id="PRO_5002756611" description="histidine kinase" evidence="10">
    <location>
        <begin position="23"/>
        <end position="593"/>
    </location>
</feature>
<dbReference type="InterPro" id="IPR036097">
    <property type="entry name" value="HisK_dim/P_sf"/>
</dbReference>
<feature type="signal peptide" evidence="10">
    <location>
        <begin position="1"/>
        <end position="22"/>
    </location>
</feature>
<dbReference type="HOGENOM" id="CLU_011260_3_0_6"/>
<keyword evidence="3" id="KW-0597">Phosphoprotein</keyword>
<keyword evidence="10" id="KW-0732">Signal</keyword>
<protein>
    <recommendedName>
        <fullName evidence="2">histidine kinase</fullName>
        <ecNumber evidence="2">2.7.13.3</ecNumber>
    </recommendedName>
</protein>
<dbReference type="SUPFAM" id="SSF53850">
    <property type="entry name" value="Periplasmic binding protein-like II"/>
    <property type="match status" value="1"/>
</dbReference>
<accession>B0TQJ0</accession>
<dbReference type="SUPFAM" id="SSF55874">
    <property type="entry name" value="ATPase domain of HSP90 chaperone/DNA topoisomerase II/histidine kinase"/>
    <property type="match status" value="1"/>
</dbReference>
<dbReference type="PANTHER" id="PTHR43065">
    <property type="entry name" value="SENSOR HISTIDINE KINASE"/>
    <property type="match status" value="1"/>
</dbReference>
<keyword evidence="8" id="KW-0902">Two-component regulatory system</keyword>
<dbReference type="InterPro" id="IPR003594">
    <property type="entry name" value="HATPase_dom"/>
</dbReference>
<dbReference type="SMART" id="SM00387">
    <property type="entry name" value="HATPase_c"/>
    <property type="match status" value="1"/>
</dbReference>
<evidence type="ECO:0000256" key="10">
    <source>
        <dbReference type="SAM" id="SignalP"/>
    </source>
</evidence>
<evidence type="ECO:0000313" key="13">
    <source>
        <dbReference type="Proteomes" id="UP000001317"/>
    </source>
</evidence>
<dbReference type="eggNOG" id="COG4191">
    <property type="taxonomic scope" value="Bacteria"/>
</dbReference>